<evidence type="ECO:0000313" key="2">
    <source>
        <dbReference type="EMBL" id="UJO25040.1"/>
    </source>
</evidence>
<protein>
    <submittedName>
        <fullName evidence="2">Uncharacterized protein</fullName>
    </submittedName>
</protein>
<dbReference type="EMBL" id="CP090175">
    <property type="protein sequence ID" value="UJO25040.1"/>
    <property type="molecule type" value="Genomic_DNA"/>
</dbReference>
<organism evidence="2 3">
    <name type="scientific">Passalora fulva</name>
    <name type="common">Tomato leaf mold</name>
    <name type="synonym">Cladosporium fulvum</name>
    <dbReference type="NCBI Taxonomy" id="5499"/>
    <lineage>
        <taxon>Eukaryota</taxon>
        <taxon>Fungi</taxon>
        <taxon>Dikarya</taxon>
        <taxon>Ascomycota</taxon>
        <taxon>Pezizomycotina</taxon>
        <taxon>Dothideomycetes</taxon>
        <taxon>Dothideomycetidae</taxon>
        <taxon>Mycosphaerellales</taxon>
        <taxon>Mycosphaerellaceae</taxon>
        <taxon>Fulvia</taxon>
    </lineage>
</organism>
<dbReference type="GeneID" id="71994453"/>
<feature type="region of interest" description="Disordered" evidence="1">
    <location>
        <begin position="189"/>
        <end position="231"/>
    </location>
</feature>
<dbReference type="AlphaFoldDB" id="A0A9Q8PMA3"/>
<evidence type="ECO:0000313" key="3">
    <source>
        <dbReference type="Proteomes" id="UP000756132"/>
    </source>
</evidence>
<dbReference type="KEGG" id="ffu:CLAFUR5_14575"/>
<proteinExistence type="predicted"/>
<reference evidence="2" key="1">
    <citation type="submission" date="2021-12" db="EMBL/GenBank/DDBJ databases">
        <authorList>
            <person name="Zaccaron A."/>
            <person name="Stergiopoulos I."/>
        </authorList>
    </citation>
    <scope>NUCLEOTIDE SEQUENCE</scope>
    <source>
        <strain evidence="2">Race5_Kim</strain>
    </source>
</reference>
<dbReference type="Proteomes" id="UP000756132">
    <property type="component" value="Chromosome 13"/>
</dbReference>
<gene>
    <name evidence="2" type="ORF">CLAFUR5_14575</name>
</gene>
<evidence type="ECO:0000256" key="1">
    <source>
        <dbReference type="SAM" id="MobiDB-lite"/>
    </source>
</evidence>
<sequence length="415" mass="46686">MPPAGVSLSLPILATSLKTAGPMSDLDGSERPANIKLVAELKELNELAADVQKRLTGGFGDYCEEGSRGDIRHLQIPKLLQLVEKVEQLNTNINKLHSTSNLLKESDDMADYVPATPTKSTKAEATNAQLQTVQDRLDKIVEQNETMELRVKDALAQAQGAKKESDATEVENETLRKDVTRLEKKVKELGRKGTMSLPEHGSEHAESLSQPLGDRVSRVEEQSRQPVSPRPSFSQVLITNIKEPDTVWRYFQALIGPSRYMHFGQLLSPSRFGGTVVLTFEDPDAALEAIQYHGTDIRGHTYGVEEILYSDLDMLPPGNTRVLISGFSRSYTLSHAEEFLRRNLVPQGVKGPSIKFMFQWSDLEPVRSMILAEFDGRSLRGKGSQSFRQEGRRRVQREGWSHLRRKQNRLLRRWT</sequence>
<dbReference type="RefSeq" id="XP_047769406.1">
    <property type="nucleotide sequence ID" value="XM_047913723.1"/>
</dbReference>
<reference evidence="2" key="2">
    <citation type="journal article" date="2022" name="Microb. Genom.">
        <title>A chromosome-scale genome assembly of the tomato pathogen Cladosporium fulvum reveals a compartmentalized genome architecture and the presence of a dispensable chromosome.</title>
        <authorList>
            <person name="Zaccaron A.Z."/>
            <person name="Chen L.H."/>
            <person name="Samaras A."/>
            <person name="Stergiopoulos I."/>
        </authorList>
    </citation>
    <scope>NUCLEOTIDE SEQUENCE</scope>
    <source>
        <strain evidence="2">Race5_Kim</strain>
    </source>
</reference>
<name>A0A9Q8PMA3_PASFU</name>
<accession>A0A9Q8PMA3</accession>
<keyword evidence="3" id="KW-1185">Reference proteome</keyword>